<dbReference type="EMBL" id="WIXE01007346">
    <property type="protein sequence ID" value="KAK5980496.1"/>
    <property type="molecule type" value="Genomic_DNA"/>
</dbReference>
<keyword evidence="3" id="KW-1185">Reference proteome</keyword>
<dbReference type="Gene3D" id="3.80.20.20">
    <property type="entry name" value="Receptor L-domain"/>
    <property type="match status" value="1"/>
</dbReference>
<proteinExistence type="predicted"/>
<protein>
    <recommendedName>
        <fullName evidence="1">Receptor L-domain domain-containing protein</fullName>
    </recommendedName>
</protein>
<evidence type="ECO:0000259" key="1">
    <source>
        <dbReference type="Pfam" id="PF01030"/>
    </source>
</evidence>
<dbReference type="InterPro" id="IPR036941">
    <property type="entry name" value="Rcpt_L-dom_sf"/>
</dbReference>
<dbReference type="InterPro" id="IPR000494">
    <property type="entry name" value="Rcpt_L-dom"/>
</dbReference>
<gene>
    <name evidence="2" type="ORF">GCK32_020209</name>
</gene>
<dbReference type="Pfam" id="PF01030">
    <property type="entry name" value="Recep_L_domain"/>
    <property type="match status" value="1"/>
</dbReference>
<sequence>MKKINAKVKRTLWHDRKCLIKCKGGKVDLKYLQQFDKFCDEIDGDLIIEGLQDIPTEIEKLAQIEKIHGRLIVRNNTALQDLSYLPYLKTIYNPDTR</sequence>
<name>A0AAN8FID8_TRICO</name>
<dbReference type="AlphaFoldDB" id="A0AAN8FID8"/>
<dbReference type="SUPFAM" id="SSF52058">
    <property type="entry name" value="L domain-like"/>
    <property type="match status" value="1"/>
</dbReference>
<feature type="domain" description="Receptor L-domain" evidence="1">
    <location>
        <begin position="39"/>
        <end position="92"/>
    </location>
</feature>
<organism evidence="2 3">
    <name type="scientific">Trichostrongylus colubriformis</name>
    <name type="common">Black scour worm</name>
    <dbReference type="NCBI Taxonomy" id="6319"/>
    <lineage>
        <taxon>Eukaryota</taxon>
        <taxon>Metazoa</taxon>
        <taxon>Ecdysozoa</taxon>
        <taxon>Nematoda</taxon>
        <taxon>Chromadorea</taxon>
        <taxon>Rhabditida</taxon>
        <taxon>Rhabditina</taxon>
        <taxon>Rhabditomorpha</taxon>
        <taxon>Strongyloidea</taxon>
        <taxon>Trichostrongylidae</taxon>
        <taxon>Trichostrongylus</taxon>
    </lineage>
</organism>
<comment type="caution">
    <text evidence="2">The sequence shown here is derived from an EMBL/GenBank/DDBJ whole genome shotgun (WGS) entry which is preliminary data.</text>
</comment>
<dbReference type="Proteomes" id="UP001331761">
    <property type="component" value="Unassembled WGS sequence"/>
</dbReference>
<evidence type="ECO:0000313" key="3">
    <source>
        <dbReference type="Proteomes" id="UP001331761"/>
    </source>
</evidence>
<accession>A0AAN8FID8</accession>
<reference evidence="2 3" key="1">
    <citation type="submission" date="2019-10" db="EMBL/GenBank/DDBJ databases">
        <title>Assembly and Annotation for the nematode Trichostrongylus colubriformis.</title>
        <authorList>
            <person name="Martin J."/>
        </authorList>
    </citation>
    <scope>NUCLEOTIDE SEQUENCE [LARGE SCALE GENOMIC DNA]</scope>
    <source>
        <strain evidence="2">G859</strain>
        <tissue evidence="2">Whole worm</tissue>
    </source>
</reference>
<evidence type="ECO:0000313" key="2">
    <source>
        <dbReference type="EMBL" id="KAK5980496.1"/>
    </source>
</evidence>
<feature type="non-terminal residue" evidence="2">
    <location>
        <position position="97"/>
    </location>
</feature>